<reference evidence="1" key="2">
    <citation type="journal article" date="2015" name="Fish Shellfish Immunol.">
        <title>Early steps in the European eel (Anguilla anguilla)-Vibrio vulnificus interaction in the gills: Role of the RtxA13 toxin.</title>
        <authorList>
            <person name="Callol A."/>
            <person name="Pajuelo D."/>
            <person name="Ebbesson L."/>
            <person name="Teles M."/>
            <person name="MacKenzie S."/>
            <person name="Amaro C."/>
        </authorList>
    </citation>
    <scope>NUCLEOTIDE SEQUENCE</scope>
</reference>
<evidence type="ECO:0000313" key="1">
    <source>
        <dbReference type="EMBL" id="JAH76835.1"/>
    </source>
</evidence>
<organism evidence="1">
    <name type="scientific">Anguilla anguilla</name>
    <name type="common">European freshwater eel</name>
    <name type="synonym">Muraena anguilla</name>
    <dbReference type="NCBI Taxonomy" id="7936"/>
    <lineage>
        <taxon>Eukaryota</taxon>
        <taxon>Metazoa</taxon>
        <taxon>Chordata</taxon>
        <taxon>Craniata</taxon>
        <taxon>Vertebrata</taxon>
        <taxon>Euteleostomi</taxon>
        <taxon>Actinopterygii</taxon>
        <taxon>Neopterygii</taxon>
        <taxon>Teleostei</taxon>
        <taxon>Anguilliformes</taxon>
        <taxon>Anguillidae</taxon>
        <taxon>Anguilla</taxon>
    </lineage>
</organism>
<reference evidence="1" key="1">
    <citation type="submission" date="2014-11" db="EMBL/GenBank/DDBJ databases">
        <authorList>
            <person name="Amaro Gonzalez C."/>
        </authorList>
    </citation>
    <scope>NUCLEOTIDE SEQUENCE</scope>
</reference>
<dbReference type="EMBL" id="GBXM01031742">
    <property type="protein sequence ID" value="JAH76835.1"/>
    <property type="molecule type" value="Transcribed_RNA"/>
</dbReference>
<dbReference type="AlphaFoldDB" id="A0A0E9VHE8"/>
<sequence length="54" mass="5873">MNCSDTRNLCTPTEASSELGNIFTDIFTVHSTSKSVVGGIFATVAYLKEEWDGE</sequence>
<protein>
    <submittedName>
        <fullName evidence="1">Uncharacterized protein</fullName>
    </submittedName>
</protein>
<accession>A0A0E9VHE8</accession>
<proteinExistence type="predicted"/>
<name>A0A0E9VHE8_ANGAN</name>